<dbReference type="GO" id="GO:0046872">
    <property type="term" value="F:metal ion binding"/>
    <property type="evidence" value="ECO:0007669"/>
    <property type="project" value="UniProtKB-KW"/>
</dbReference>
<dbReference type="STRING" id="476652.DEAC_c14750"/>
<evidence type="ECO:0000256" key="1">
    <source>
        <dbReference type="ARBA" id="ARBA00001922"/>
    </source>
</evidence>
<accession>A0A0J1FU31</accession>
<reference evidence="7 8" key="1">
    <citation type="submission" date="2015-06" db="EMBL/GenBank/DDBJ databases">
        <title>Draft genome of the moderately acidophilic sulfate reducer Candidatus Desulfosporosinus acididurans strain M1.</title>
        <authorList>
            <person name="Poehlein A."/>
            <person name="Petzsch P."/>
            <person name="Johnson B.D."/>
            <person name="Schloemann M."/>
            <person name="Daniel R."/>
            <person name="Muehling M."/>
        </authorList>
    </citation>
    <scope>NUCLEOTIDE SEQUENCE [LARGE SCALE GENOMIC DNA]</scope>
    <source>
        <strain evidence="7 8">M1</strain>
    </source>
</reference>
<dbReference type="RefSeq" id="WP_242847093.1">
    <property type="nucleotide sequence ID" value="NZ_LDZY01000004.1"/>
</dbReference>
<dbReference type="EC" id="5.4.99.2" evidence="7"/>
<keyword evidence="8" id="KW-1185">Reference proteome</keyword>
<comment type="caution">
    <text evidence="7">The sequence shown here is derived from an EMBL/GenBank/DDBJ whole genome shotgun (WGS) entry which is preliminary data.</text>
</comment>
<keyword evidence="2" id="KW-0846">Cobalamin</keyword>
<dbReference type="Gene3D" id="3.40.50.280">
    <property type="entry name" value="Cobalamin-binding domain"/>
    <property type="match status" value="1"/>
</dbReference>
<evidence type="ECO:0000256" key="5">
    <source>
        <dbReference type="ARBA" id="ARBA00023285"/>
    </source>
</evidence>
<protein>
    <submittedName>
        <fullName evidence="7">Methylmalonyl-CoA mutase large subunit</fullName>
        <ecNumber evidence="7">5.4.99.2</ecNumber>
    </submittedName>
</protein>
<evidence type="ECO:0000313" key="8">
    <source>
        <dbReference type="Proteomes" id="UP000036356"/>
    </source>
</evidence>
<evidence type="ECO:0000256" key="2">
    <source>
        <dbReference type="ARBA" id="ARBA00022628"/>
    </source>
</evidence>
<dbReference type="GO" id="GO:0031419">
    <property type="term" value="F:cobalamin binding"/>
    <property type="evidence" value="ECO:0007669"/>
    <property type="project" value="UniProtKB-KW"/>
</dbReference>
<keyword evidence="3" id="KW-0479">Metal-binding</keyword>
<dbReference type="AlphaFoldDB" id="A0A0J1FU31"/>
<keyword evidence="5" id="KW-0170">Cobalt</keyword>
<dbReference type="Pfam" id="PF02310">
    <property type="entry name" value="B12-binding"/>
    <property type="match status" value="1"/>
</dbReference>
<comment type="cofactor">
    <cofactor evidence="1">
        <name>adenosylcob(III)alamin</name>
        <dbReference type="ChEBI" id="CHEBI:18408"/>
    </cofactor>
</comment>
<dbReference type="PROSITE" id="PS51332">
    <property type="entry name" value="B12_BINDING"/>
    <property type="match status" value="1"/>
</dbReference>
<keyword evidence="4 7" id="KW-0413">Isomerase</keyword>
<evidence type="ECO:0000259" key="6">
    <source>
        <dbReference type="PROSITE" id="PS51332"/>
    </source>
</evidence>
<dbReference type="PANTHER" id="PTHR48101:SF1">
    <property type="entry name" value="METHYLMALONYL-COA MUTASE, LARGE SUBUNIT"/>
    <property type="match status" value="1"/>
</dbReference>
<dbReference type="SUPFAM" id="SSF52242">
    <property type="entry name" value="Cobalamin (vitamin B12)-binding domain"/>
    <property type="match status" value="1"/>
</dbReference>
<dbReference type="Proteomes" id="UP000036356">
    <property type="component" value="Unassembled WGS sequence"/>
</dbReference>
<dbReference type="InterPro" id="IPR006158">
    <property type="entry name" value="Cobalamin-bd"/>
</dbReference>
<evidence type="ECO:0000313" key="7">
    <source>
        <dbReference type="EMBL" id="KLU66807.1"/>
    </source>
</evidence>
<dbReference type="GO" id="GO:0004494">
    <property type="term" value="F:methylmalonyl-CoA mutase activity"/>
    <property type="evidence" value="ECO:0007669"/>
    <property type="project" value="UniProtKB-EC"/>
</dbReference>
<dbReference type="PATRIC" id="fig|476652.3.peg.1515"/>
<evidence type="ECO:0000256" key="4">
    <source>
        <dbReference type="ARBA" id="ARBA00023235"/>
    </source>
</evidence>
<proteinExistence type="predicted"/>
<sequence length="134" mass="14460">MEDRKIKVLMCCLGPETHNRGIIVVSTILKEEGMEVVYMGNTTAENALRAAIEEDVQIIGVSSLSGAHLRTGKHLLELAKHKGIDKSIAFVIGGVIPPNDVKILKDMGFYDVCVSGTKREELVTVVKNAANTVG</sequence>
<dbReference type="InterPro" id="IPR006159">
    <property type="entry name" value="Acid_CoA_mut_C"/>
</dbReference>
<dbReference type="NCBIfam" id="TIGR00640">
    <property type="entry name" value="acid_CoA_mut_C"/>
    <property type="match status" value="1"/>
</dbReference>
<dbReference type="InterPro" id="IPR036724">
    <property type="entry name" value="Cobalamin-bd_sf"/>
</dbReference>
<dbReference type="PANTHER" id="PTHR48101">
    <property type="entry name" value="METHYLMALONYL-COA MUTASE, MITOCHONDRIAL-RELATED"/>
    <property type="match status" value="1"/>
</dbReference>
<gene>
    <name evidence="7" type="primary">mutB</name>
    <name evidence="7" type="ORF">DEAC_c14750</name>
</gene>
<feature type="domain" description="B12-binding" evidence="6">
    <location>
        <begin position="5"/>
        <end position="134"/>
    </location>
</feature>
<evidence type="ECO:0000256" key="3">
    <source>
        <dbReference type="ARBA" id="ARBA00022723"/>
    </source>
</evidence>
<dbReference type="EMBL" id="LDZY01000004">
    <property type="protein sequence ID" value="KLU66807.1"/>
    <property type="molecule type" value="Genomic_DNA"/>
</dbReference>
<organism evidence="7 8">
    <name type="scientific">Desulfosporosinus acididurans</name>
    <dbReference type="NCBI Taxonomy" id="476652"/>
    <lineage>
        <taxon>Bacteria</taxon>
        <taxon>Bacillati</taxon>
        <taxon>Bacillota</taxon>
        <taxon>Clostridia</taxon>
        <taxon>Eubacteriales</taxon>
        <taxon>Desulfitobacteriaceae</taxon>
        <taxon>Desulfosporosinus</taxon>
    </lineage>
</organism>
<name>A0A0J1FU31_9FIRM</name>